<dbReference type="NCBIfam" id="TIGR00809">
    <property type="entry name" value="secB"/>
    <property type="match status" value="1"/>
</dbReference>
<name>A0A160DY78_9GAMM</name>
<organism evidence="6 7">
    <name type="scientific">Dokdonella koreensis DS-123</name>
    <dbReference type="NCBI Taxonomy" id="1300342"/>
    <lineage>
        <taxon>Bacteria</taxon>
        <taxon>Pseudomonadati</taxon>
        <taxon>Pseudomonadota</taxon>
        <taxon>Gammaproteobacteria</taxon>
        <taxon>Lysobacterales</taxon>
        <taxon>Rhodanobacteraceae</taxon>
        <taxon>Dokdonella</taxon>
    </lineage>
</organism>
<comment type="subunit">
    <text evidence="5">Homotetramer, a dimer of dimers. One homotetramer interacts with 1 SecA dimer.</text>
</comment>
<dbReference type="Proteomes" id="UP000076830">
    <property type="component" value="Chromosome"/>
</dbReference>
<dbReference type="GO" id="GO:0051262">
    <property type="term" value="P:protein tetramerization"/>
    <property type="evidence" value="ECO:0007669"/>
    <property type="project" value="InterPro"/>
</dbReference>
<dbReference type="KEGG" id="dko:I596_3745"/>
<comment type="similarity">
    <text evidence="1 5">Belongs to the SecB family.</text>
</comment>
<keyword evidence="5" id="KW-0963">Cytoplasm</keyword>
<dbReference type="Pfam" id="PF02556">
    <property type="entry name" value="SecB"/>
    <property type="match status" value="1"/>
</dbReference>
<dbReference type="GO" id="GO:0006457">
    <property type="term" value="P:protein folding"/>
    <property type="evidence" value="ECO:0007669"/>
    <property type="project" value="UniProtKB-UniRule"/>
</dbReference>
<dbReference type="GO" id="GO:0005737">
    <property type="term" value="C:cytoplasm"/>
    <property type="evidence" value="ECO:0007669"/>
    <property type="project" value="UniProtKB-SubCell"/>
</dbReference>
<proteinExistence type="inferred from homology"/>
<gene>
    <name evidence="5" type="primary">secB</name>
    <name evidence="6" type="ORF">I596_3745</name>
</gene>
<evidence type="ECO:0000256" key="4">
    <source>
        <dbReference type="ARBA" id="ARBA00023010"/>
    </source>
</evidence>
<dbReference type="NCBIfam" id="NF004393">
    <property type="entry name" value="PRK05751.1-4"/>
    <property type="match status" value="1"/>
</dbReference>
<evidence type="ECO:0000313" key="6">
    <source>
        <dbReference type="EMBL" id="ANB19728.1"/>
    </source>
</evidence>
<keyword evidence="2 5" id="KW-0813">Transport</keyword>
<dbReference type="InterPro" id="IPR035958">
    <property type="entry name" value="SecB-like_sf"/>
</dbReference>
<dbReference type="EMBL" id="CP015249">
    <property type="protein sequence ID" value="ANB19728.1"/>
    <property type="molecule type" value="Genomic_DNA"/>
</dbReference>
<dbReference type="PATRIC" id="fig|1300342.3.peg.3657"/>
<sequence length="167" mass="18082">MAENTDGAVNGAAQPQGGAQLNLQRVYIKDASFEAPNAPHIFQQQGQPNIELNLSQRVNQLGDDVFEVVLGATVTCKVEDKTAYLAEVQQAGIFGLSGFDEGAREAILSTYCPNTLFPYARQVVSDLVQNGGFPPFLLQPINFDALYAEQLRRRAEGANQPNQGLNA</sequence>
<dbReference type="GO" id="GO:0015031">
    <property type="term" value="P:protein transport"/>
    <property type="evidence" value="ECO:0007669"/>
    <property type="project" value="UniProtKB-UniRule"/>
</dbReference>
<reference evidence="6 7" key="1">
    <citation type="submission" date="2016-04" db="EMBL/GenBank/DDBJ databases">
        <title>Complete genome sequence of Dokdonella koreensis DS-123T.</title>
        <authorList>
            <person name="Kim J.F."/>
            <person name="Lee H."/>
            <person name="Kwak M.-J."/>
        </authorList>
    </citation>
    <scope>NUCLEOTIDE SEQUENCE [LARGE SCALE GENOMIC DNA]</scope>
    <source>
        <strain evidence="6 7">DS-123</strain>
    </source>
</reference>
<keyword evidence="5" id="KW-0143">Chaperone</keyword>
<comment type="subcellular location">
    <subcellularLocation>
        <location evidence="5">Cytoplasm</location>
    </subcellularLocation>
</comment>
<evidence type="ECO:0000256" key="1">
    <source>
        <dbReference type="ARBA" id="ARBA00009990"/>
    </source>
</evidence>
<evidence type="ECO:0000313" key="7">
    <source>
        <dbReference type="Proteomes" id="UP000076830"/>
    </source>
</evidence>
<evidence type="ECO:0000256" key="2">
    <source>
        <dbReference type="ARBA" id="ARBA00022448"/>
    </source>
</evidence>
<dbReference type="PANTHER" id="PTHR36918">
    <property type="match status" value="1"/>
</dbReference>
<keyword evidence="4 5" id="KW-0811">Translocation</keyword>
<dbReference type="PRINTS" id="PR01594">
    <property type="entry name" value="SECBCHAPRONE"/>
</dbReference>
<keyword evidence="3 5" id="KW-0653">Protein transport</keyword>
<dbReference type="HAMAP" id="MF_00821">
    <property type="entry name" value="SecB"/>
    <property type="match status" value="1"/>
</dbReference>
<dbReference type="InterPro" id="IPR003708">
    <property type="entry name" value="SecB"/>
</dbReference>
<evidence type="ECO:0000256" key="3">
    <source>
        <dbReference type="ARBA" id="ARBA00022927"/>
    </source>
</evidence>
<keyword evidence="7" id="KW-1185">Reference proteome</keyword>
<comment type="function">
    <text evidence="5">One of the proteins required for the normal export of preproteins out of the cell cytoplasm. It is a molecular chaperone that binds to a subset of precursor proteins, maintaining them in a translocation-competent state. It also specifically binds to its receptor SecA.</text>
</comment>
<evidence type="ECO:0000256" key="5">
    <source>
        <dbReference type="HAMAP-Rule" id="MF_00821"/>
    </source>
</evidence>
<dbReference type="SUPFAM" id="SSF54611">
    <property type="entry name" value="SecB-like"/>
    <property type="match status" value="1"/>
</dbReference>
<dbReference type="STRING" id="1300342.I596_3745"/>
<dbReference type="PANTHER" id="PTHR36918:SF1">
    <property type="entry name" value="PROTEIN-EXPORT PROTEIN SECB"/>
    <property type="match status" value="1"/>
</dbReference>
<dbReference type="GO" id="GO:0051082">
    <property type="term" value="F:unfolded protein binding"/>
    <property type="evidence" value="ECO:0007669"/>
    <property type="project" value="InterPro"/>
</dbReference>
<accession>A0A160DY78</accession>
<protein>
    <recommendedName>
        <fullName evidence="5">Protein-export protein SecB</fullName>
    </recommendedName>
</protein>
<dbReference type="RefSeq" id="WP_067650960.1">
    <property type="nucleotide sequence ID" value="NZ_CP015249.1"/>
</dbReference>
<dbReference type="OrthoDB" id="9795145at2"/>
<dbReference type="AlphaFoldDB" id="A0A160DY78"/>
<dbReference type="Gene3D" id="3.10.420.10">
    <property type="entry name" value="SecB-like"/>
    <property type="match status" value="1"/>
</dbReference>